<dbReference type="Gene3D" id="3.60.60.10">
    <property type="entry name" value="Penicillin V Acylase, Chain A"/>
    <property type="match status" value="1"/>
</dbReference>
<dbReference type="Pfam" id="PF03417">
    <property type="entry name" value="AAT"/>
    <property type="match status" value="1"/>
</dbReference>
<dbReference type="InterPro" id="IPR005079">
    <property type="entry name" value="Peptidase_C45_hydrolase"/>
</dbReference>
<evidence type="ECO:0000313" key="3">
    <source>
        <dbReference type="Proteomes" id="UP000187203"/>
    </source>
</evidence>
<comment type="caution">
    <text evidence="2">The sequence shown here is derived from an EMBL/GenBank/DDBJ whole genome shotgun (WGS) entry which is preliminary data.</text>
</comment>
<dbReference type="AlphaFoldDB" id="A0A1R3IRD8"/>
<name>A0A1R3IRD8_9ROSI</name>
<sequence>MGHDNFKWNVDCCVGEGMLCYLGCTFDMTFKQELMEKRIKKENPDSILTLEFHVLTSTAFGDSCMEGKMLEMFEVGPCEDNYQLGFLIGQRFCNQIRSRLAGDLILQNQLLPFARRPRGQSLIKALSETNQKKFPRYWAELLGTADGSGVPVLDIILINFRKEILPFISNTAINSNVESIDDCSDVLVVSDSMALAAHNEDANVALVGHIYLIKGKLSNGLSFLAYTYAGELPSCAFGFNSNGLAFTLNSVPPTEAEIVPAGIGRNFVSRDLLEATSIADASTRIHSSEVSVGHSYNLIDIHKRKILNVETASKSRVSVHEVGATPFFHANMYLHLQVPQVHDENSISRQNRAAVLPQGSKTDFLSLLGDTENKKYPIYMTGPTLYTLCTAVFDLDEKTLTIVEGNPKKGKVSHVFSMSSNCDLVDHAEGIPL</sequence>
<dbReference type="PANTHER" id="PTHR34180:SF1">
    <property type="entry name" value="BETA-ALANYL-DOPAMINE_CARCININE HYDROLASE"/>
    <property type="match status" value="1"/>
</dbReference>
<dbReference type="InterPro" id="IPR047801">
    <property type="entry name" value="Peptidase_C45"/>
</dbReference>
<evidence type="ECO:0000313" key="2">
    <source>
        <dbReference type="EMBL" id="OMO85136.1"/>
    </source>
</evidence>
<dbReference type="EMBL" id="AWUE01017762">
    <property type="protein sequence ID" value="OMO85136.1"/>
    <property type="molecule type" value="Genomic_DNA"/>
</dbReference>
<proteinExistence type="predicted"/>
<reference evidence="3" key="1">
    <citation type="submission" date="2013-09" db="EMBL/GenBank/DDBJ databases">
        <title>Corchorus olitorius genome sequencing.</title>
        <authorList>
            <person name="Alam M."/>
            <person name="Haque M.S."/>
            <person name="Islam M.S."/>
            <person name="Emdad E.M."/>
            <person name="Islam M.M."/>
            <person name="Ahmed B."/>
            <person name="Halim A."/>
            <person name="Hossen Q.M.M."/>
            <person name="Hossain M.Z."/>
            <person name="Ahmed R."/>
            <person name="Khan M.M."/>
            <person name="Islam R."/>
            <person name="Rashid M.M."/>
            <person name="Khan S.A."/>
            <person name="Rahman M.S."/>
            <person name="Alam M."/>
            <person name="Yahiya A.S."/>
            <person name="Khan M.S."/>
            <person name="Azam M.S."/>
            <person name="Haque T."/>
            <person name="Lashkar M.Z.H."/>
            <person name="Akhand A.I."/>
            <person name="Morshed G."/>
            <person name="Roy S."/>
            <person name="Uddin K.S."/>
            <person name="Rabeya T."/>
            <person name="Hossain A.S."/>
            <person name="Chowdhury A."/>
            <person name="Snigdha A.R."/>
            <person name="Mortoza M.S."/>
            <person name="Matin S.A."/>
            <person name="Hoque S.M.E."/>
            <person name="Islam M.K."/>
            <person name="Roy D.K."/>
            <person name="Haider R."/>
            <person name="Moosa M.M."/>
            <person name="Elias S.M."/>
            <person name="Hasan A.M."/>
            <person name="Jahan S."/>
            <person name="Shafiuddin M."/>
            <person name="Mahmood N."/>
            <person name="Shommy N.S."/>
        </authorList>
    </citation>
    <scope>NUCLEOTIDE SEQUENCE [LARGE SCALE GENOMIC DNA]</scope>
    <source>
        <strain evidence="3">cv. O-4</strain>
    </source>
</reference>
<keyword evidence="3" id="KW-1185">Reference proteome</keyword>
<organism evidence="2 3">
    <name type="scientific">Corchorus olitorius</name>
    <dbReference type="NCBI Taxonomy" id="93759"/>
    <lineage>
        <taxon>Eukaryota</taxon>
        <taxon>Viridiplantae</taxon>
        <taxon>Streptophyta</taxon>
        <taxon>Embryophyta</taxon>
        <taxon>Tracheophyta</taxon>
        <taxon>Spermatophyta</taxon>
        <taxon>Magnoliopsida</taxon>
        <taxon>eudicotyledons</taxon>
        <taxon>Gunneridae</taxon>
        <taxon>Pentapetalae</taxon>
        <taxon>rosids</taxon>
        <taxon>malvids</taxon>
        <taxon>Malvales</taxon>
        <taxon>Malvaceae</taxon>
        <taxon>Grewioideae</taxon>
        <taxon>Apeibeae</taxon>
        <taxon>Corchorus</taxon>
    </lineage>
</organism>
<protein>
    <submittedName>
        <fullName evidence="2">Peptidase C45, acyl-coenzyme A:6-aminopenicillanic acid acyl-transferase</fullName>
    </submittedName>
</protein>
<feature type="domain" description="Peptidase C45 hydrolase" evidence="1">
    <location>
        <begin position="193"/>
        <end position="408"/>
    </location>
</feature>
<dbReference type="OrthoDB" id="189997at2759"/>
<evidence type="ECO:0000259" key="1">
    <source>
        <dbReference type="Pfam" id="PF03417"/>
    </source>
</evidence>
<accession>A0A1R3IRD8</accession>
<dbReference type="NCBIfam" id="NF040521">
    <property type="entry name" value="C45_proenzyme"/>
    <property type="match status" value="1"/>
</dbReference>
<dbReference type="PANTHER" id="PTHR34180">
    <property type="entry name" value="PEPTIDASE C45"/>
    <property type="match status" value="1"/>
</dbReference>
<gene>
    <name evidence="2" type="ORF">COLO4_21749</name>
</gene>
<dbReference type="InterPro" id="IPR047794">
    <property type="entry name" value="C45_proenzyme-like"/>
</dbReference>
<dbReference type="STRING" id="93759.A0A1R3IRD8"/>
<dbReference type="Proteomes" id="UP000187203">
    <property type="component" value="Unassembled WGS sequence"/>
</dbReference>